<accession>A0A9Q3HF98</accession>
<comment type="caution">
    <text evidence="2">The sequence shown here is derived from an EMBL/GenBank/DDBJ whole genome shotgun (WGS) entry which is preliminary data.</text>
</comment>
<proteinExistence type="predicted"/>
<gene>
    <name evidence="2" type="ORF">O181_043003</name>
</gene>
<dbReference type="Proteomes" id="UP000765509">
    <property type="component" value="Unassembled WGS sequence"/>
</dbReference>
<evidence type="ECO:0000256" key="1">
    <source>
        <dbReference type="SAM" id="MobiDB-lite"/>
    </source>
</evidence>
<name>A0A9Q3HF98_9BASI</name>
<organism evidence="2 3">
    <name type="scientific">Austropuccinia psidii MF-1</name>
    <dbReference type="NCBI Taxonomy" id="1389203"/>
    <lineage>
        <taxon>Eukaryota</taxon>
        <taxon>Fungi</taxon>
        <taxon>Dikarya</taxon>
        <taxon>Basidiomycota</taxon>
        <taxon>Pucciniomycotina</taxon>
        <taxon>Pucciniomycetes</taxon>
        <taxon>Pucciniales</taxon>
        <taxon>Sphaerophragmiaceae</taxon>
        <taxon>Austropuccinia</taxon>
    </lineage>
</organism>
<protein>
    <submittedName>
        <fullName evidence="2">Uncharacterized protein</fullName>
    </submittedName>
</protein>
<dbReference type="AlphaFoldDB" id="A0A9Q3HF98"/>
<keyword evidence="3" id="KW-1185">Reference proteome</keyword>
<reference evidence="2" key="1">
    <citation type="submission" date="2021-03" db="EMBL/GenBank/DDBJ databases">
        <title>Draft genome sequence of rust myrtle Austropuccinia psidii MF-1, a brazilian biotype.</title>
        <authorList>
            <person name="Quecine M.C."/>
            <person name="Pachon D.M.R."/>
            <person name="Bonatelli M.L."/>
            <person name="Correr F.H."/>
            <person name="Franceschini L.M."/>
            <person name="Leite T.F."/>
            <person name="Margarido G.R.A."/>
            <person name="Almeida C.A."/>
            <person name="Ferrarezi J.A."/>
            <person name="Labate C.A."/>
        </authorList>
    </citation>
    <scope>NUCLEOTIDE SEQUENCE</scope>
    <source>
        <strain evidence="2">MF-1</strain>
    </source>
</reference>
<dbReference type="EMBL" id="AVOT02017286">
    <property type="protein sequence ID" value="MBW0503288.1"/>
    <property type="molecule type" value="Genomic_DNA"/>
</dbReference>
<evidence type="ECO:0000313" key="3">
    <source>
        <dbReference type="Proteomes" id="UP000765509"/>
    </source>
</evidence>
<feature type="region of interest" description="Disordered" evidence="1">
    <location>
        <begin position="71"/>
        <end position="107"/>
    </location>
</feature>
<evidence type="ECO:0000313" key="2">
    <source>
        <dbReference type="EMBL" id="MBW0503288.1"/>
    </source>
</evidence>
<feature type="compositionally biased region" description="Polar residues" evidence="1">
    <location>
        <begin position="77"/>
        <end position="87"/>
    </location>
</feature>
<sequence>MCPCYAEMDVLFGHKPHVTPIASCDLREKDSLNGDDDYVLLDKDNNGLESLLNLVPLLHNEDDLVQVETLQDESKSKSITHSTQKRNQALIPNLNEKSGSRKKPMDIFSPTYANLLESRKKARETSENACLEWDRERWN</sequence>